<sequence length="331" mass="37957">LFNKNNLVNIPFSWDKTSFDFSKCLPDISKFKSASKELANKGQANTQNYVLRLANLYVYATKIVQDNNNNPLNVSIKINNINIDSLKPNEYFPNGNNSLLTCPLNIVNFKAFNVQPSQSIALYQRLFIPESSNLIDSKNLIIEITSDQGYNVGNYFFYAKMDCPKTDTTLENEIKYAQTSQLNLLQNGGNGQQVMENNQKNAENSGSTPNKGAGTFQLLKSTSPRTDFKYRGVSNKSTPSWNPGKSYYLKKTSLHSYYLKKTSLQSYHLKRISLQSYHLKRTSLQSYHLKRKSLQSYHLKRTSWRSFPLRLFMTLFKVDKMVFVGFHATFT</sequence>
<organism evidence="2 3">
    <name type="scientific">Plasmodium ovale curtisi</name>
    <dbReference type="NCBI Taxonomy" id="864141"/>
    <lineage>
        <taxon>Eukaryota</taxon>
        <taxon>Sar</taxon>
        <taxon>Alveolata</taxon>
        <taxon>Apicomplexa</taxon>
        <taxon>Aconoidasida</taxon>
        <taxon>Haemosporida</taxon>
        <taxon>Plasmodiidae</taxon>
        <taxon>Plasmodium</taxon>
        <taxon>Plasmodium (Plasmodium)</taxon>
    </lineage>
</organism>
<feature type="region of interest" description="Disordered" evidence="1">
    <location>
        <begin position="189"/>
        <end position="217"/>
    </location>
</feature>
<reference evidence="3" key="1">
    <citation type="submission" date="2016-05" db="EMBL/GenBank/DDBJ databases">
        <authorList>
            <person name="Naeem Raeece"/>
        </authorList>
    </citation>
    <scope>NUCLEOTIDE SEQUENCE [LARGE SCALE GENOMIC DNA]</scope>
</reference>
<feature type="non-terminal residue" evidence="2">
    <location>
        <position position="1"/>
    </location>
</feature>
<evidence type="ECO:0000313" key="2">
    <source>
        <dbReference type="EMBL" id="SBS98828.1"/>
    </source>
</evidence>
<dbReference type="AlphaFoldDB" id="A0A1A8X4Z6"/>
<evidence type="ECO:0000313" key="3">
    <source>
        <dbReference type="Proteomes" id="UP000078546"/>
    </source>
</evidence>
<dbReference type="EMBL" id="FLQV01000966">
    <property type="protein sequence ID" value="SBS98828.1"/>
    <property type="molecule type" value="Genomic_DNA"/>
</dbReference>
<name>A0A1A8X4Z6_PLAOA</name>
<protein>
    <submittedName>
        <fullName evidence="2">Uncharacterized protein</fullName>
    </submittedName>
</protein>
<evidence type="ECO:0000256" key="1">
    <source>
        <dbReference type="SAM" id="MobiDB-lite"/>
    </source>
</evidence>
<feature type="compositionally biased region" description="Polar residues" evidence="1">
    <location>
        <begin position="194"/>
        <end position="210"/>
    </location>
</feature>
<proteinExistence type="predicted"/>
<gene>
    <name evidence="2" type="ORF">POVCU1_049030</name>
</gene>
<accession>A0A1A8X4Z6</accession>
<dbReference type="Proteomes" id="UP000078546">
    <property type="component" value="Unassembled WGS sequence"/>
</dbReference>